<dbReference type="AlphaFoldDB" id="A0A1H5YVJ3"/>
<dbReference type="Proteomes" id="UP000236731">
    <property type="component" value="Unassembled WGS sequence"/>
</dbReference>
<accession>A0A1H5YVJ3</accession>
<protein>
    <submittedName>
        <fullName evidence="1">Uncharacterized protein</fullName>
    </submittedName>
</protein>
<evidence type="ECO:0000313" key="2">
    <source>
        <dbReference type="Proteomes" id="UP000236731"/>
    </source>
</evidence>
<evidence type="ECO:0000313" key="1">
    <source>
        <dbReference type="EMBL" id="SEG27296.1"/>
    </source>
</evidence>
<gene>
    <name evidence="1" type="ORF">SAMN05421877_106118</name>
</gene>
<name>A0A1H5YVJ3_9SPHI</name>
<organism evidence="1 2">
    <name type="scientific">Sphingobacterium lactis</name>
    <dbReference type="NCBI Taxonomy" id="797291"/>
    <lineage>
        <taxon>Bacteria</taxon>
        <taxon>Pseudomonadati</taxon>
        <taxon>Bacteroidota</taxon>
        <taxon>Sphingobacteriia</taxon>
        <taxon>Sphingobacteriales</taxon>
        <taxon>Sphingobacteriaceae</taxon>
        <taxon>Sphingobacterium</taxon>
    </lineage>
</organism>
<proteinExistence type="predicted"/>
<reference evidence="2" key="1">
    <citation type="submission" date="2016-10" db="EMBL/GenBank/DDBJ databases">
        <authorList>
            <person name="Varghese N."/>
            <person name="Submissions S."/>
        </authorList>
    </citation>
    <scope>NUCLEOTIDE SEQUENCE [LARGE SCALE GENOMIC DNA]</scope>
    <source>
        <strain evidence="2">DSM 22361</strain>
    </source>
</reference>
<dbReference type="EMBL" id="FNUT01000006">
    <property type="protein sequence ID" value="SEG27296.1"/>
    <property type="molecule type" value="Genomic_DNA"/>
</dbReference>
<sequence length="277" mass="32087">MPLAHHFKLNIMKYFYHLILLTLLLSLTSSCEKGENIESKIRFTTLEIQILNNGLSVQSIVYNERLITWSRDGYLIPYTGQDSITIAVKYHDNKPTITKKIKINPSGTSTYMYYSNPVDSIATIGDHPLKDIKVPEGKYLVKFINNSPLLPKDKPIHLAFYDFRDWNAESDALYSEHPMDTIKNIGTSIPETFSVFKHNKKSMLWKAKILNADFTPFQHLGKNVYLYTSFSYPKSDIFIVEIKFDVFDDFDFNYFLDLDDGGYSGLSSDYYMVRNKK</sequence>
<keyword evidence="2" id="KW-1185">Reference proteome</keyword>